<keyword evidence="2" id="KW-0472">Membrane</keyword>
<dbReference type="GO" id="GO:0016705">
    <property type="term" value="F:oxidoreductase activity, acting on paired donors, with incorporation or reduction of molecular oxygen"/>
    <property type="evidence" value="ECO:0007669"/>
    <property type="project" value="InterPro"/>
</dbReference>
<keyword evidence="4" id="KW-1185">Reference proteome</keyword>
<evidence type="ECO:0000313" key="3">
    <source>
        <dbReference type="EnsemblMetazoa" id="AMEC007857-PA"/>
    </source>
</evidence>
<keyword evidence="1" id="KW-0560">Oxidoreductase</keyword>
<evidence type="ECO:0008006" key="5">
    <source>
        <dbReference type="Google" id="ProtNLM"/>
    </source>
</evidence>
<proteinExistence type="predicted"/>
<dbReference type="InterPro" id="IPR036396">
    <property type="entry name" value="Cyt_P450_sf"/>
</dbReference>
<reference evidence="3" key="2">
    <citation type="submission" date="2020-05" db="UniProtKB">
        <authorList>
            <consortium name="EnsemblMetazoa"/>
        </authorList>
    </citation>
    <scope>IDENTIFICATION</scope>
    <source>
        <strain evidence="3">CM1001059</strain>
    </source>
</reference>
<dbReference type="STRING" id="34690.A0A182TT52"/>
<name>A0A182TT52_9DIPT</name>
<keyword evidence="2" id="KW-1133">Transmembrane helix</keyword>
<organism evidence="3 4">
    <name type="scientific">Anopheles melas</name>
    <dbReference type="NCBI Taxonomy" id="34690"/>
    <lineage>
        <taxon>Eukaryota</taxon>
        <taxon>Metazoa</taxon>
        <taxon>Ecdysozoa</taxon>
        <taxon>Arthropoda</taxon>
        <taxon>Hexapoda</taxon>
        <taxon>Insecta</taxon>
        <taxon>Pterygota</taxon>
        <taxon>Neoptera</taxon>
        <taxon>Endopterygota</taxon>
        <taxon>Diptera</taxon>
        <taxon>Nematocera</taxon>
        <taxon>Culicoidea</taxon>
        <taxon>Culicidae</taxon>
        <taxon>Anophelinae</taxon>
        <taxon>Anopheles</taxon>
    </lineage>
</organism>
<dbReference type="Proteomes" id="UP000075902">
    <property type="component" value="Unassembled WGS sequence"/>
</dbReference>
<sequence>MESLLGGSLLLSKLSKVFTLFSPVTLLLLTTVSCAIYVYNRRRAHIVRHIDKIPGPAGLPILGNTLHINVDHDEIFNRIIAIRKLYGRIQGFSRAWNGPLPYVMISKASAVEVSVVECMVREAFQNAAGTAVRPKRYLIAMIKVKVIRAVKVRGCKTRK</sequence>
<dbReference type="GO" id="GO:0005506">
    <property type="term" value="F:iron ion binding"/>
    <property type="evidence" value="ECO:0007669"/>
    <property type="project" value="InterPro"/>
</dbReference>
<feature type="transmembrane region" description="Helical" evidence="2">
    <location>
        <begin position="20"/>
        <end position="39"/>
    </location>
</feature>
<dbReference type="Gene3D" id="1.10.630.10">
    <property type="entry name" value="Cytochrome P450"/>
    <property type="match status" value="1"/>
</dbReference>
<dbReference type="EnsemblMetazoa" id="AMEC007857-RA">
    <property type="protein sequence ID" value="AMEC007857-PA"/>
    <property type="gene ID" value="AMEC007857"/>
</dbReference>
<dbReference type="GO" id="GO:0004497">
    <property type="term" value="F:monooxygenase activity"/>
    <property type="evidence" value="ECO:0007669"/>
    <property type="project" value="UniProtKB-KW"/>
</dbReference>
<keyword evidence="1" id="KW-0503">Monooxygenase</keyword>
<reference evidence="4" key="1">
    <citation type="submission" date="2014-01" db="EMBL/GenBank/DDBJ databases">
        <title>The Genome Sequence of Anopheles melas CM1001059_A (V2).</title>
        <authorList>
            <consortium name="The Broad Institute Genomics Platform"/>
            <person name="Neafsey D.E."/>
            <person name="Besansky N."/>
            <person name="Howell P."/>
            <person name="Walton C."/>
            <person name="Young S.K."/>
            <person name="Zeng Q."/>
            <person name="Gargeya S."/>
            <person name="Fitzgerald M."/>
            <person name="Haas B."/>
            <person name="Abouelleil A."/>
            <person name="Allen A.W."/>
            <person name="Alvarado L."/>
            <person name="Arachchi H.M."/>
            <person name="Berlin A.M."/>
            <person name="Chapman S.B."/>
            <person name="Gainer-Dewar J."/>
            <person name="Goldberg J."/>
            <person name="Griggs A."/>
            <person name="Gujja S."/>
            <person name="Hansen M."/>
            <person name="Howarth C."/>
            <person name="Imamovic A."/>
            <person name="Ireland A."/>
            <person name="Larimer J."/>
            <person name="McCowan C."/>
            <person name="Murphy C."/>
            <person name="Pearson M."/>
            <person name="Poon T.W."/>
            <person name="Priest M."/>
            <person name="Roberts A."/>
            <person name="Saif S."/>
            <person name="Shea T."/>
            <person name="Sisk P."/>
            <person name="Sykes S."/>
            <person name="Wortman J."/>
            <person name="Nusbaum C."/>
            <person name="Birren B."/>
        </authorList>
    </citation>
    <scope>NUCLEOTIDE SEQUENCE [LARGE SCALE GENOMIC DNA]</scope>
    <source>
        <strain evidence="4">CM1001059</strain>
    </source>
</reference>
<protein>
    <recommendedName>
        <fullName evidence="5">Cytochrome P450</fullName>
    </recommendedName>
</protein>
<dbReference type="SUPFAM" id="SSF48264">
    <property type="entry name" value="Cytochrome P450"/>
    <property type="match status" value="1"/>
</dbReference>
<keyword evidence="2" id="KW-0812">Transmembrane</keyword>
<accession>A0A182TT52</accession>
<dbReference type="GO" id="GO:0020037">
    <property type="term" value="F:heme binding"/>
    <property type="evidence" value="ECO:0007669"/>
    <property type="project" value="InterPro"/>
</dbReference>
<evidence type="ECO:0000256" key="1">
    <source>
        <dbReference type="ARBA" id="ARBA00023033"/>
    </source>
</evidence>
<dbReference type="AlphaFoldDB" id="A0A182TT52"/>
<evidence type="ECO:0000256" key="2">
    <source>
        <dbReference type="SAM" id="Phobius"/>
    </source>
</evidence>
<dbReference type="VEuPathDB" id="VectorBase:AMEC007857"/>
<evidence type="ECO:0000313" key="4">
    <source>
        <dbReference type="Proteomes" id="UP000075902"/>
    </source>
</evidence>